<dbReference type="Gene3D" id="3.10.450.350">
    <property type="match status" value="1"/>
</dbReference>
<dbReference type="Proteomes" id="UP000565719">
    <property type="component" value="Unassembled WGS sequence"/>
</dbReference>
<evidence type="ECO:0000256" key="1">
    <source>
        <dbReference type="SAM" id="Phobius"/>
    </source>
</evidence>
<name>A0A427U182_9VIBR</name>
<dbReference type="PROSITE" id="PS51782">
    <property type="entry name" value="LYSM"/>
    <property type="match status" value="1"/>
</dbReference>
<proteinExistence type="predicted"/>
<dbReference type="GO" id="GO:0042834">
    <property type="term" value="F:peptidoglycan binding"/>
    <property type="evidence" value="ECO:0007669"/>
    <property type="project" value="InterPro"/>
</dbReference>
<evidence type="ECO:0000259" key="2">
    <source>
        <dbReference type="PROSITE" id="PS51782"/>
    </source>
</evidence>
<evidence type="ECO:0000313" key="5">
    <source>
        <dbReference type="Proteomes" id="UP000269041"/>
    </source>
</evidence>
<evidence type="ECO:0000313" key="6">
    <source>
        <dbReference type="Proteomes" id="UP000565719"/>
    </source>
</evidence>
<dbReference type="InterPro" id="IPR018392">
    <property type="entry name" value="LysM"/>
</dbReference>
<feature type="domain" description="LysM" evidence="2">
    <location>
        <begin position="109"/>
        <end position="157"/>
    </location>
</feature>
<dbReference type="RefSeq" id="WP_125322361.1">
    <property type="nucleotide sequence ID" value="NZ_AP024889.1"/>
</dbReference>
<sequence length="191" mass="21662">MNRRKKKPKQVDYIELAQQKISQVDWKVKAGNVKDLWLILPKLHQRALMVLVPVVFILFFVPISESPLVSESVNEVPNAKQRVQVDINTTGLSEQNSQQQKGVKSAVWQEYTVEKGDTLAQVFRNNDLAMADLNALVRVEGNDKPLSQIKAGQQVRFKLAEDGKLDILQLEKRSKSVMFFRLSDGGFGRSK</sequence>
<dbReference type="EMBL" id="RSFA01000068">
    <property type="protein sequence ID" value="RSD30409.1"/>
    <property type="molecule type" value="Genomic_DNA"/>
</dbReference>
<comment type="caution">
    <text evidence="4">The sequence shown here is derived from an EMBL/GenBank/DDBJ whole genome shotgun (WGS) entry which is preliminary data.</text>
</comment>
<organism evidence="4 5">
    <name type="scientific">Vibrio pectenicida</name>
    <dbReference type="NCBI Taxonomy" id="62763"/>
    <lineage>
        <taxon>Bacteria</taxon>
        <taxon>Pseudomonadati</taxon>
        <taxon>Pseudomonadota</taxon>
        <taxon>Gammaproteobacteria</taxon>
        <taxon>Vibrionales</taxon>
        <taxon>Vibrionaceae</taxon>
        <taxon>Vibrio</taxon>
    </lineage>
</organism>
<keyword evidence="5" id="KW-1185">Reference proteome</keyword>
<feature type="transmembrane region" description="Helical" evidence="1">
    <location>
        <begin position="47"/>
        <end position="64"/>
    </location>
</feature>
<dbReference type="EMBL" id="VTXC01000008">
    <property type="protein sequence ID" value="NOH70614.1"/>
    <property type="molecule type" value="Genomic_DNA"/>
</dbReference>
<dbReference type="OrthoDB" id="6398769at2"/>
<keyword evidence="1" id="KW-1133">Transmembrane helix</keyword>
<reference evidence="4 5" key="1">
    <citation type="submission" date="2018-12" db="EMBL/GenBank/DDBJ databases">
        <title>Genomic taxonomy of the Vibrionaceae family.</title>
        <authorList>
            <person name="Gomez-Gil B."/>
            <person name="Enciso-Ibarra K."/>
        </authorList>
    </citation>
    <scope>NUCLEOTIDE SEQUENCE [LARGE SCALE GENOMIC DNA]</scope>
    <source>
        <strain evidence="4 5">CAIM 594</strain>
    </source>
</reference>
<protein>
    <submittedName>
        <fullName evidence="4">Lysine transporter LysM</fullName>
    </submittedName>
</protein>
<keyword evidence="1" id="KW-0812">Transmembrane</keyword>
<dbReference type="InterPro" id="IPR007340">
    <property type="entry name" value="LysM_Opacity-associatedA"/>
</dbReference>
<accession>A0A427U182</accession>
<dbReference type="Pfam" id="PF04225">
    <property type="entry name" value="LysM_OapA"/>
    <property type="match status" value="1"/>
</dbReference>
<dbReference type="Pfam" id="PF08525">
    <property type="entry name" value="OapA_N"/>
    <property type="match status" value="1"/>
</dbReference>
<gene>
    <name evidence="4" type="ORF">EJA03_13990</name>
    <name evidence="3" type="ORF">F0225_04545</name>
</gene>
<dbReference type="InterPro" id="IPR013731">
    <property type="entry name" value="OapA_N"/>
</dbReference>
<reference evidence="3 6" key="2">
    <citation type="submission" date="2019-09" db="EMBL/GenBank/DDBJ databases">
        <title>Draft genome sequencing and comparative genomics of hatchery-associated Vibrios.</title>
        <authorList>
            <person name="Kehlet-Delgado H."/>
            <person name="Mueller R.S."/>
        </authorList>
    </citation>
    <scope>NUCLEOTIDE SEQUENCE [LARGE SCALE GENOMIC DNA]</scope>
    <source>
        <strain evidence="3 6">99-46-Y</strain>
    </source>
</reference>
<evidence type="ECO:0000313" key="3">
    <source>
        <dbReference type="EMBL" id="NOH70614.1"/>
    </source>
</evidence>
<keyword evidence="1" id="KW-0472">Membrane</keyword>
<dbReference type="AlphaFoldDB" id="A0A427U182"/>
<evidence type="ECO:0000313" key="4">
    <source>
        <dbReference type="EMBL" id="RSD30409.1"/>
    </source>
</evidence>
<dbReference type="Proteomes" id="UP000269041">
    <property type="component" value="Unassembled WGS sequence"/>
</dbReference>